<dbReference type="SUPFAM" id="SSF55811">
    <property type="entry name" value="Nudix"/>
    <property type="match status" value="1"/>
</dbReference>
<dbReference type="EC" id="3.6.1.-" evidence="8"/>
<evidence type="ECO:0000256" key="5">
    <source>
        <dbReference type="ARBA" id="ARBA00022801"/>
    </source>
</evidence>
<dbReference type="Pfam" id="PF00293">
    <property type="entry name" value="NUDIX"/>
    <property type="match status" value="1"/>
</dbReference>
<comment type="cofactor">
    <cofactor evidence="1 8">
        <name>Mg(2+)</name>
        <dbReference type="ChEBI" id="CHEBI:18420"/>
    </cofactor>
</comment>
<keyword evidence="11" id="KW-1185">Reference proteome</keyword>
<evidence type="ECO:0000256" key="7">
    <source>
        <dbReference type="RuleBase" id="RU003476"/>
    </source>
</evidence>
<dbReference type="Proteomes" id="UP000028640">
    <property type="component" value="Unassembled WGS sequence"/>
</dbReference>
<evidence type="ECO:0000256" key="4">
    <source>
        <dbReference type="ARBA" id="ARBA00015552"/>
    </source>
</evidence>
<reference evidence="10 11" key="1">
    <citation type="submission" date="2014-05" db="EMBL/GenBank/DDBJ databases">
        <title>ATOL: Assembling a taxonomically balanced genome-scale reconstruction of the evolutionary history of the Enterobacteriaceae.</title>
        <authorList>
            <person name="Plunkett G.III."/>
            <person name="Neeno-Eckwall E.C."/>
            <person name="Glasner J.D."/>
            <person name="Perna N.T."/>
        </authorList>
    </citation>
    <scope>NUCLEOTIDE SEQUENCE [LARGE SCALE GENOMIC DNA]</scope>
    <source>
        <strain evidence="10 11">ATCC 33852</strain>
    </source>
</reference>
<dbReference type="PROSITE" id="PS00893">
    <property type="entry name" value="NUDIX_BOX"/>
    <property type="match status" value="1"/>
</dbReference>
<feature type="domain" description="Nudix hydrolase" evidence="9">
    <location>
        <begin position="3"/>
        <end position="131"/>
    </location>
</feature>
<dbReference type="GO" id="GO:0017110">
    <property type="term" value="F:nucleoside diphosphate phosphatase activity"/>
    <property type="evidence" value="ECO:0007669"/>
    <property type="project" value="InterPro"/>
</dbReference>
<accession>A0A085GAV8</accession>
<dbReference type="PRINTS" id="PR00502">
    <property type="entry name" value="NUDIXFAMILY"/>
</dbReference>
<dbReference type="GO" id="GO:0004787">
    <property type="term" value="F:thiamine diphosphate phosphatase activity"/>
    <property type="evidence" value="ECO:0007669"/>
    <property type="project" value="InterPro"/>
</dbReference>
<dbReference type="PANTHER" id="PTHR43222">
    <property type="entry name" value="NUDIX HYDROLASE 23"/>
    <property type="match status" value="1"/>
</dbReference>
<dbReference type="InterPro" id="IPR020084">
    <property type="entry name" value="NUDIX_hydrolase_CS"/>
</dbReference>
<dbReference type="CDD" id="cd03675">
    <property type="entry name" value="NUDIX_Hydrolase"/>
    <property type="match status" value="1"/>
</dbReference>
<dbReference type="RefSeq" id="WP_034791323.1">
    <property type="nucleotide sequence ID" value="NZ_JMPJ01000053.1"/>
</dbReference>
<dbReference type="GeneID" id="78380515"/>
<protein>
    <recommendedName>
        <fullName evidence="4 8">Phosphatase NudJ</fullName>
        <ecNumber evidence="8">3.6.1.-</ecNumber>
    </recommendedName>
</protein>
<evidence type="ECO:0000259" key="9">
    <source>
        <dbReference type="PROSITE" id="PS51462"/>
    </source>
</evidence>
<dbReference type="PANTHER" id="PTHR43222:SF11">
    <property type="entry name" value="PHOSPHATASE NUDJ"/>
    <property type="match status" value="1"/>
</dbReference>
<dbReference type="PROSITE" id="PS51462">
    <property type="entry name" value="NUDIX"/>
    <property type="match status" value="1"/>
</dbReference>
<comment type="caution">
    <text evidence="10">The sequence shown here is derived from an EMBL/GenBank/DDBJ whole genome shotgun (WGS) entry which is preliminary data.</text>
</comment>
<evidence type="ECO:0000256" key="1">
    <source>
        <dbReference type="ARBA" id="ARBA00001946"/>
    </source>
</evidence>
<evidence type="ECO:0000256" key="8">
    <source>
        <dbReference type="RuleBase" id="RU364043"/>
    </source>
</evidence>
<evidence type="ECO:0000256" key="2">
    <source>
        <dbReference type="ARBA" id="ARBA00007608"/>
    </source>
</evidence>
<evidence type="ECO:0000256" key="3">
    <source>
        <dbReference type="ARBA" id="ARBA00011245"/>
    </source>
</evidence>
<dbReference type="OrthoDB" id="8594221at2"/>
<dbReference type="InterPro" id="IPR033713">
    <property type="entry name" value="NudJ"/>
</dbReference>
<keyword evidence="6 8" id="KW-0460">Magnesium</keyword>
<comment type="similarity">
    <text evidence="2 8">Belongs to the Nudix hydrolase family. NudJ subfamily.</text>
</comment>
<evidence type="ECO:0000256" key="6">
    <source>
        <dbReference type="ARBA" id="ARBA00022842"/>
    </source>
</evidence>
<proteinExistence type="inferred from homology"/>
<evidence type="ECO:0000313" key="10">
    <source>
        <dbReference type="EMBL" id="KFC80853.1"/>
    </source>
</evidence>
<comment type="subunit">
    <text evidence="3 8">Monomer.</text>
</comment>
<dbReference type="InterPro" id="IPR020476">
    <property type="entry name" value="Nudix_hydrolase"/>
</dbReference>
<organism evidence="10 11">
    <name type="scientific">Ewingella americana (strain ATCC 33852 / DSM 4580 / CCUG 14506 / JCM 5911 / LMG 7869 / NCTC 12157 / CDC 1468-78)</name>
    <dbReference type="NCBI Taxonomy" id="910964"/>
    <lineage>
        <taxon>Bacteria</taxon>
        <taxon>Pseudomonadati</taxon>
        <taxon>Pseudomonadota</taxon>
        <taxon>Gammaproteobacteria</taxon>
        <taxon>Enterobacterales</taxon>
        <taxon>Yersiniaceae</taxon>
        <taxon>Ewingella</taxon>
    </lineage>
</organism>
<dbReference type="Gene3D" id="3.90.79.10">
    <property type="entry name" value="Nucleoside Triphosphate Pyrophosphohydrolase"/>
    <property type="match status" value="1"/>
</dbReference>
<dbReference type="InterPro" id="IPR000086">
    <property type="entry name" value="NUDIX_hydrolase_dom"/>
</dbReference>
<dbReference type="InterPro" id="IPR015797">
    <property type="entry name" value="NUDIX_hydrolase-like_dom_sf"/>
</dbReference>
<dbReference type="STRING" id="910964.GEAM_2175"/>
<sequence>MFKPHVTVACVVQSQGQFLIVEETVNGKVTWNQPAGHLEADETLFSAAKRELYEETGIHAEPQSFLKLHQWQAPDGTPFLRFAFVIDLDQQPATAPQDSDIDGCVWASAEEILSSTQLRSPLVAESIRCYQQGARYPLDLLANFNLPN</sequence>
<dbReference type="GO" id="GO:0017111">
    <property type="term" value="F:ribonucleoside triphosphate phosphatase activity"/>
    <property type="evidence" value="ECO:0007669"/>
    <property type="project" value="InterPro"/>
</dbReference>
<name>A0A085GAV8_EWIA3</name>
<dbReference type="eggNOG" id="COG1051">
    <property type="taxonomic scope" value="Bacteria"/>
</dbReference>
<dbReference type="AlphaFoldDB" id="A0A085GAV8"/>
<evidence type="ECO:0000313" key="11">
    <source>
        <dbReference type="Proteomes" id="UP000028640"/>
    </source>
</evidence>
<keyword evidence="5 7" id="KW-0378">Hydrolase</keyword>
<gene>
    <name evidence="8" type="primary">nudJ</name>
    <name evidence="10" type="ORF">GEAM_2175</name>
</gene>
<dbReference type="EMBL" id="JMPJ01000053">
    <property type="protein sequence ID" value="KFC80853.1"/>
    <property type="molecule type" value="Genomic_DNA"/>
</dbReference>